<dbReference type="InParanoid" id="A0A0C3F267"/>
<keyword evidence="4" id="KW-0067">ATP-binding</keyword>
<proteinExistence type="predicted"/>
<dbReference type="InterPro" id="IPR041679">
    <property type="entry name" value="DNA2/NAM7-like_C"/>
</dbReference>
<dbReference type="PANTHER" id="PTHR43788">
    <property type="entry name" value="DNA2/NAM7 HELICASE FAMILY MEMBER"/>
    <property type="match status" value="1"/>
</dbReference>
<dbReference type="InterPro" id="IPR047187">
    <property type="entry name" value="SF1_C_Upf1"/>
</dbReference>
<dbReference type="PANTHER" id="PTHR43788:SF8">
    <property type="entry name" value="DNA-BINDING PROTEIN SMUBP-2"/>
    <property type="match status" value="1"/>
</dbReference>
<protein>
    <recommendedName>
        <fullName evidence="5">DNA2/NAM7 helicase-like C-terminal domain-containing protein</fullName>
    </recommendedName>
</protein>
<evidence type="ECO:0000256" key="4">
    <source>
        <dbReference type="ARBA" id="ARBA00022840"/>
    </source>
</evidence>
<dbReference type="STRING" id="765440.A0A0C3F267"/>
<name>A0A0C3F267_PILCF</name>
<accession>A0A0C3F267</accession>
<keyword evidence="3" id="KW-0347">Helicase</keyword>
<dbReference type="Gene3D" id="3.40.50.300">
    <property type="entry name" value="P-loop containing nucleotide triphosphate hydrolases"/>
    <property type="match status" value="2"/>
</dbReference>
<evidence type="ECO:0000313" key="6">
    <source>
        <dbReference type="EMBL" id="KIM74164.1"/>
    </source>
</evidence>
<reference evidence="6 7" key="1">
    <citation type="submission" date="2014-04" db="EMBL/GenBank/DDBJ databases">
        <authorList>
            <consortium name="DOE Joint Genome Institute"/>
            <person name="Kuo A."/>
            <person name="Tarkka M."/>
            <person name="Buscot F."/>
            <person name="Kohler A."/>
            <person name="Nagy L.G."/>
            <person name="Floudas D."/>
            <person name="Copeland A."/>
            <person name="Barry K.W."/>
            <person name="Cichocki N."/>
            <person name="Veneault-Fourrey C."/>
            <person name="LaButti K."/>
            <person name="Lindquist E.A."/>
            <person name="Lipzen A."/>
            <person name="Lundell T."/>
            <person name="Morin E."/>
            <person name="Murat C."/>
            <person name="Sun H."/>
            <person name="Tunlid A."/>
            <person name="Henrissat B."/>
            <person name="Grigoriev I.V."/>
            <person name="Hibbett D.S."/>
            <person name="Martin F."/>
            <person name="Nordberg H.P."/>
            <person name="Cantor M.N."/>
            <person name="Hua S.X."/>
        </authorList>
    </citation>
    <scope>NUCLEOTIDE SEQUENCE [LARGE SCALE GENOMIC DNA]</scope>
    <source>
        <strain evidence="6 7">F 1598</strain>
    </source>
</reference>
<evidence type="ECO:0000256" key="3">
    <source>
        <dbReference type="ARBA" id="ARBA00022806"/>
    </source>
</evidence>
<dbReference type="Pfam" id="PF13604">
    <property type="entry name" value="AAA_30"/>
    <property type="match status" value="1"/>
</dbReference>
<reference evidence="7" key="2">
    <citation type="submission" date="2015-01" db="EMBL/GenBank/DDBJ databases">
        <title>Evolutionary Origins and Diversification of the Mycorrhizal Mutualists.</title>
        <authorList>
            <consortium name="DOE Joint Genome Institute"/>
            <consortium name="Mycorrhizal Genomics Consortium"/>
            <person name="Kohler A."/>
            <person name="Kuo A."/>
            <person name="Nagy L.G."/>
            <person name="Floudas D."/>
            <person name="Copeland A."/>
            <person name="Barry K.W."/>
            <person name="Cichocki N."/>
            <person name="Veneault-Fourrey C."/>
            <person name="LaButti K."/>
            <person name="Lindquist E.A."/>
            <person name="Lipzen A."/>
            <person name="Lundell T."/>
            <person name="Morin E."/>
            <person name="Murat C."/>
            <person name="Riley R."/>
            <person name="Ohm R."/>
            <person name="Sun H."/>
            <person name="Tunlid A."/>
            <person name="Henrissat B."/>
            <person name="Grigoriev I.V."/>
            <person name="Hibbett D.S."/>
            <person name="Martin F."/>
        </authorList>
    </citation>
    <scope>NUCLEOTIDE SEQUENCE [LARGE SCALE GENOMIC DNA]</scope>
    <source>
        <strain evidence="7">F 1598</strain>
    </source>
</reference>
<dbReference type="Proteomes" id="UP000054166">
    <property type="component" value="Unassembled WGS sequence"/>
</dbReference>
<dbReference type="AlphaFoldDB" id="A0A0C3F267"/>
<dbReference type="GO" id="GO:0016787">
    <property type="term" value="F:hydrolase activity"/>
    <property type="evidence" value="ECO:0007669"/>
    <property type="project" value="UniProtKB-KW"/>
</dbReference>
<evidence type="ECO:0000256" key="1">
    <source>
        <dbReference type="ARBA" id="ARBA00022741"/>
    </source>
</evidence>
<keyword evidence="1" id="KW-0547">Nucleotide-binding</keyword>
<dbReference type="Pfam" id="PF13087">
    <property type="entry name" value="AAA_12"/>
    <property type="match status" value="1"/>
</dbReference>
<evidence type="ECO:0000256" key="2">
    <source>
        <dbReference type="ARBA" id="ARBA00022801"/>
    </source>
</evidence>
<dbReference type="InterPro" id="IPR050534">
    <property type="entry name" value="Coronavir_polyprotein_1ab"/>
</dbReference>
<evidence type="ECO:0000259" key="5">
    <source>
        <dbReference type="Pfam" id="PF13087"/>
    </source>
</evidence>
<feature type="domain" description="DNA2/NAM7 helicase-like C-terminal" evidence="5">
    <location>
        <begin position="439"/>
        <end position="586"/>
    </location>
</feature>
<keyword evidence="2" id="KW-0378">Hydrolase</keyword>
<evidence type="ECO:0000313" key="7">
    <source>
        <dbReference type="Proteomes" id="UP000054166"/>
    </source>
</evidence>
<dbReference type="EMBL" id="KN833065">
    <property type="protein sequence ID" value="KIM74164.1"/>
    <property type="molecule type" value="Genomic_DNA"/>
</dbReference>
<gene>
    <name evidence="6" type="ORF">PILCRDRAFT_48016</name>
</gene>
<dbReference type="HOGENOM" id="CLU_010083_0_0_1"/>
<organism evidence="6 7">
    <name type="scientific">Piloderma croceum (strain F 1598)</name>
    <dbReference type="NCBI Taxonomy" id="765440"/>
    <lineage>
        <taxon>Eukaryota</taxon>
        <taxon>Fungi</taxon>
        <taxon>Dikarya</taxon>
        <taxon>Basidiomycota</taxon>
        <taxon>Agaricomycotina</taxon>
        <taxon>Agaricomycetes</taxon>
        <taxon>Agaricomycetidae</taxon>
        <taxon>Atheliales</taxon>
        <taxon>Atheliaceae</taxon>
        <taxon>Piloderma</taxon>
    </lineage>
</organism>
<dbReference type="GO" id="GO:0043139">
    <property type="term" value="F:5'-3' DNA helicase activity"/>
    <property type="evidence" value="ECO:0007669"/>
    <property type="project" value="TreeGrafter"/>
</dbReference>
<sequence>MAQVALHIYRSAQEHVRGLDLSTHLASSTLKPWSPSKIVTEKLSNNARKFDIDQLWEGGLEGGFREVCLRAWLSAIALLVDTRILKQDELDVLGTLVSQAALLRNSKPKETENEFNDINDIGKGEIMLRNARYKSRVRVSPQTSVVITNQEGQEFIGYARHAQGKSTTIELRRGNLSGIVERVRMIGREELTMSERAREEFVLLVLRGERSMSNSSFVRLLWFPYVTGHSPKVTEVLTSTYLFANALNQSQRSVVAAMHADHLPMVITHGPPGTGKTSTISAAVKLWDNYNCPVWVVAQSNVAVKNIAESFLKYDVDFKLLVSKEFYVEWHEHIYDRVEQRLLCSDSFPQQPNDMERVIGGSPVILCTLSMLSNPILDDRRVYKLVPLERLVIDEASQIDVGEFMVGRFLLTVDISYVAHYMSQHIFDKRQLTLELDEDRMPVPLGAFISEEVYDGKLHSEHRIREMDCVAFVDAVKGQEEKCGTSWRNQNEIQTVVQLVRHYYRHKDFCVITPYDAQRAALEKQLKAEDLPWERVFNVDSFQGNEAEYVIISVVRTTGPGFLSSQNRVNVMLTRCQAGMVIVTNRVFLRTTSAQFTLLGSLAQYWVKRHGKTWIDWKEIAELKADMPGVLGPRR</sequence>
<dbReference type="SUPFAM" id="SSF52540">
    <property type="entry name" value="P-loop containing nucleoside triphosphate hydrolases"/>
    <property type="match status" value="1"/>
</dbReference>
<dbReference type="GO" id="GO:0005524">
    <property type="term" value="F:ATP binding"/>
    <property type="evidence" value="ECO:0007669"/>
    <property type="project" value="UniProtKB-KW"/>
</dbReference>
<dbReference type="OrthoDB" id="6513042at2759"/>
<dbReference type="InterPro" id="IPR027417">
    <property type="entry name" value="P-loop_NTPase"/>
</dbReference>
<keyword evidence="7" id="KW-1185">Reference proteome</keyword>
<dbReference type="CDD" id="cd18808">
    <property type="entry name" value="SF1_C_Upf1"/>
    <property type="match status" value="1"/>
</dbReference>
<feature type="non-terminal residue" evidence="6">
    <location>
        <position position="635"/>
    </location>
</feature>